<reference evidence="3" key="1">
    <citation type="submission" date="2022-11" db="UniProtKB">
        <authorList>
            <consortium name="WormBaseParasite"/>
        </authorList>
    </citation>
    <scope>IDENTIFICATION</scope>
</reference>
<organism evidence="2 3">
    <name type="scientific">Parascaris univalens</name>
    <name type="common">Nematode worm</name>
    <dbReference type="NCBI Taxonomy" id="6257"/>
    <lineage>
        <taxon>Eukaryota</taxon>
        <taxon>Metazoa</taxon>
        <taxon>Ecdysozoa</taxon>
        <taxon>Nematoda</taxon>
        <taxon>Chromadorea</taxon>
        <taxon>Rhabditida</taxon>
        <taxon>Spirurina</taxon>
        <taxon>Ascaridomorpha</taxon>
        <taxon>Ascaridoidea</taxon>
        <taxon>Ascarididae</taxon>
        <taxon>Parascaris</taxon>
    </lineage>
</organism>
<feature type="region of interest" description="Disordered" evidence="1">
    <location>
        <begin position="418"/>
        <end position="440"/>
    </location>
</feature>
<accession>A0A914ZPE8</accession>
<evidence type="ECO:0000256" key="1">
    <source>
        <dbReference type="SAM" id="MobiDB-lite"/>
    </source>
</evidence>
<evidence type="ECO:0000313" key="3">
    <source>
        <dbReference type="WBParaSite" id="PgB12X_g031_t02"/>
    </source>
</evidence>
<evidence type="ECO:0000313" key="2">
    <source>
        <dbReference type="Proteomes" id="UP000887569"/>
    </source>
</evidence>
<dbReference type="Proteomes" id="UP000887569">
    <property type="component" value="Unplaced"/>
</dbReference>
<name>A0A914ZPE8_PARUN</name>
<dbReference type="WBParaSite" id="PgB12X_g031_t02">
    <property type="protein sequence ID" value="PgB12X_g031_t02"/>
    <property type="gene ID" value="PgB12X_g031"/>
</dbReference>
<proteinExistence type="predicted"/>
<feature type="region of interest" description="Disordered" evidence="1">
    <location>
        <begin position="488"/>
        <end position="573"/>
    </location>
</feature>
<sequence>MKMSALLGKKLSVLGGEMSLQELTANVDYFYKWTQIKNTEANDYDKAWIGLAKILYESCGDKLKAIEPHIQRALTIAKKHKLSASLLHFLRALLYRIPTLRKCNTKTLSGFVPHILNFAVLNHDPTITRLVCDIIAASMTDQSQLQLLRLLYARREELPVVLTVGSGSSVFQINVNKGTLHIRLIGLTFEIHARMLRSTCTALSVDVEEWLEIARNVIPMDPFIHDAVFSWMRSMVLCGGYSLQPLYRRLLSMIECGHPSIAYYNFIETFAAHLSIPDQLVKSLLSSMRYPLCKQKYGEGYADAISSMLMRQSYLLKEDDMREVEAKIAAELSELPHSIPATRILKTLLILDTRRPPVELTQSLFSRLKRTHESSLETEVRWCWALSGMVARLQTESTFFSESPVDTNSEQQCIPLQSGHSATATEANIPPSENQPHPQANVNGIKTVIIGDEETTTSYTISEGSRGCSQTLTEDRHNVRAACSSRNEGETFGNEWTDVPSCSSRTPDVVSRSPMHGGSEPRMNKTTDGTICRDGDDSDSVVLISDDEDVPPKRSKTDEKGKEKEKSPHIVSKTSVESVDDILAIFES</sequence>
<protein>
    <submittedName>
        <fullName evidence="3">Uncharacterized protein</fullName>
    </submittedName>
</protein>
<feature type="compositionally biased region" description="Basic and acidic residues" evidence="1">
    <location>
        <begin position="550"/>
        <end position="568"/>
    </location>
</feature>
<keyword evidence="2" id="KW-1185">Reference proteome</keyword>
<dbReference type="AlphaFoldDB" id="A0A914ZPE8"/>